<dbReference type="InterPro" id="IPR017441">
    <property type="entry name" value="Protein_kinase_ATP_BS"/>
</dbReference>
<dbReference type="InterPro" id="IPR000719">
    <property type="entry name" value="Prot_kinase_dom"/>
</dbReference>
<dbReference type="Proteomes" id="UP000318380">
    <property type="component" value="Unassembled WGS sequence"/>
</dbReference>
<evidence type="ECO:0000256" key="6">
    <source>
        <dbReference type="ARBA" id="ARBA00022840"/>
    </source>
</evidence>
<dbReference type="SMART" id="SM00220">
    <property type="entry name" value="S_TKc"/>
    <property type="match status" value="1"/>
</dbReference>
<dbReference type="SUPFAM" id="SSF103473">
    <property type="entry name" value="MFS general substrate transporter"/>
    <property type="match status" value="1"/>
</dbReference>
<organism evidence="11 12">
    <name type="scientific">Kribbella amoyensis</name>
    <dbReference type="NCBI Taxonomy" id="996641"/>
    <lineage>
        <taxon>Bacteria</taxon>
        <taxon>Bacillati</taxon>
        <taxon>Actinomycetota</taxon>
        <taxon>Actinomycetes</taxon>
        <taxon>Propionibacteriales</taxon>
        <taxon>Kribbellaceae</taxon>
        <taxon>Kribbella</taxon>
    </lineage>
</organism>
<dbReference type="InterPro" id="IPR036259">
    <property type="entry name" value="MFS_trans_sf"/>
</dbReference>
<dbReference type="Gene3D" id="3.30.200.20">
    <property type="entry name" value="Phosphorylase Kinase, domain 1"/>
    <property type="match status" value="1"/>
</dbReference>
<feature type="transmembrane region" description="Helical" evidence="9">
    <location>
        <begin position="500"/>
        <end position="526"/>
    </location>
</feature>
<dbReference type="Gene3D" id="1.20.1250.20">
    <property type="entry name" value="MFS general substrate transporter like domains"/>
    <property type="match status" value="1"/>
</dbReference>
<feature type="transmembrane region" description="Helical" evidence="9">
    <location>
        <begin position="464"/>
        <end position="488"/>
    </location>
</feature>
<reference evidence="11 12" key="1">
    <citation type="submission" date="2019-06" db="EMBL/GenBank/DDBJ databases">
        <title>Sequencing the genomes of 1000 actinobacteria strains.</title>
        <authorList>
            <person name="Klenk H.-P."/>
        </authorList>
    </citation>
    <scope>NUCLEOTIDE SEQUENCE [LARGE SCALE GENOMIC DNA]</scope>
    <source>
        <strain evidence="11 12">DSM 24683</strain>
    </source>
</reference>
<dbReference type="PROSITE" id="PS50011">
    <property type="entry name" value="PROTEIN_KINASE_DOM"/>
    <property type="match status" value="1"/>
</dbReference>
<dbReference type="PANTHER" id="PTHR43289">
    <property type="entry name" value="MITOGEN-ACTIVATED PROTEIN KINASE KINASE KINASE 20-RELATED"/>
    <property type="match status" value="1"/>
</dbReference>
<evidence type="ECO:0000259" key="10">
    <source>
        <dbReference type="PROSITE" id="PS50011"/>
    </source>
</evidence>
<keyword evidence="2 11" id="KW-0723">Serine/threonine-protein kinase</keyword>
<evidence type="ECO:0000313" key="12">
    <source>
        <dbReference type="Proteomes" id="UP000318380"/>
    </source>
</evidence>
<feature type="transmembrane region" description="Helical" evidence="9">
    <location>
        <begin position="401"/>
        <end position="420"/>
    </location>
</feature>
<feature type="transmembrane region" description="Helical" evidence="9">
    <location>
        <begin position="340"/>
        <end position="363"/>
    </location>
</feature>
<dbReference type="EC" id="2.7.11.1" evidence="1"/>
<dbReference type="PROSITE" id="PS00107">
    <property type="entry name" value="PROTEIN_KINASE_ATP"/>
    <property type="match status" value="1"/>
</dbReference>
<feature type="transmembrane region" description="Helical" evidence="9">
    <location>
        <begin position="369"/>
        <end position="389"/>
    </location>
</feature>
<name>A0A561BLE8_9ACTN</name>
<protein>
    <recommendedName>
        <fullName evidence="1">non-specific serine/threonine protein kinase</fullName>
        <ecNumber evidence="1">2.7.11.1</ecNumber>
    </recommendedName>
</protein>
<keyword evidence="9" id="KW-1133">Transmembrane helix</keyword>
<keyword evidence="12" id="KW-1185">Reference proteome</keyword>
<feature type="compositionally biased region" description="Pro residues" evidence="8">
    <location>
        <begin position="306"/>
        <end position="329"/>
    </location>
</feature>
<sequence>MNERTVANGRYVLNEPPLGIGGMGTVWRAFDTVLHREVAVKELRIPAGLNPAETNRMRERALREARAAAGLDHPGIVTIHDVVDEAGSPWIVMRLLPGRSLDQTIRADGPMSPRRAAELGVRLLEALKVAHASGVLHRDVKPQNVMLGGDHRWMLTDFGIASVAGATRTLTGTGIVTGTLGYVAPERLSGADPGPAADLWAVGATLYFAVEGHNAYDYEDLPAMIAAVLTRDPAPPRQAGPLAPIIAGLMERDPAQRWDADTALQQLQNVAGGYPTFEQPTARMAGPDQPTERFGRGGSTRVMPPGATPPGATPPGPKAAEHAPPPDGPYDPRHPVLRALLWQGAALIGAFGVLCGLISFSLADGMPPWIAVVLVLAIVLGGGIGSLLAPVLGRWLGWSRTLGISVLLMGESLVAAGLTVEPARPIGAAILAGVALVSYMVWSRTARATRRRLVPADRLGRATTAVRGAGAAGFVVGLAIGVLVCWGVEENGREFFDGNYVMVALVGAGLIVLLAALRGIIAIWLATSGGPGEPRKPWAPVTTTAAALVIPALVGGLTIVRYIEGRDDFTTVPNLCESKVLTTKRIAELIPDQRSQDGYKGEGSSRCEWERSGDSAAGVGAYLRMYDSSRSAARRIGGAKSSAEKDDETVATVDLGDQAIRHGFDGSIDSEDTRGVSLVVRIDNLVLEADFDHVESLGDPDPIPLQTLVTDLVQEIENQRPNR</sequence>
<feature type="region of interest" description="Disordered" evidence="8">
    <location>
        <begin position="277"/>
        <end position="330"/>
    </location>
</feature>
<dbReference type="InterPro" id="IPR008271">
    <property type="entry name" value="Ser/Thr_kinase_AS"/>
</dbReference>
<evidence type="ECO:0000256" key="4">
    <source>
        <dbReference type="ARBA" id="ARBA00022741"/>
    </source>
</evidence>
<evidence type="ECO:0000313" key="11">
    <source>
        <dbReference type="EMBL" id="TWD79663.1"/>
    </source>
</evidence>
<dbReference type="PANTHER" id="PTHR43289:SF6">
    <property type="entry name" value="SERINE_THREONINE-PROTEIN KINASE NEKL-3"/>
    <property type="match status" value="1"/>
</dbReference>
<dbReference type="InterPro" id="IPR011009">
    <property type="entry name" value="Kinase-like_dom_sf"/>
</dbReference>
<dbReference type="AlphaFoldDB" id="A0A561BLE8"/>
<evidence type="ECO:0000256" key="7">
    <source>
        <dbReference type="PROSITE-ProRule" id="PRU10141"/>
    </source>
</evidence>
<dbReference type="CDD" id="cd14014">
    <property type="entry name" value="STKc_PknB_like"/>
    <property type="match status" value="1"/>
</dbReference>
<keyword evidence="5 11" id="KW-0418">Kinase</keyword>
<evidence type="ECO:0000256" key="1">
    <source>
        <dbReference type="ARBA" id="ARBA00012513"/>
    </source>
</evidence>
<dbReference type="GO" id="GO:0004674">
    <property type="term" value="F:protein serine/threonine kinase activity"/>
    <property type="evidence" value="ECO:0007669"/>
    <property type="project" value="UniProtKB-KW"/>
</dbReference>
<feature type="transmembrane region" description="Helical" evidence="9">
    <location>
        <begin position="426"/>
        <end position="443"/>
    </location>
</feature>
<dbReference type="OrthoDB" id="9762169at2"/>
<dbReference type="PROSITE" id="PS00108">
    <property type="entry name" value="PROTEIN_KINASE_ST"/>
    <property type="match status" value="1"/>
</dbReference>
<evidence type="ECO:0000256" key="5">
    <source>
        <dbReference type="ARBA" id="ARBA00022777"/>
    </source>
</evidence>
<keyword evidence="9" id="KW-0812">Transmembrane</keyword>
<keyword evidence="6 7" id="KW-0067">ATP-binding</keyword>
<dbReference type="Gene3D" id="1.10.510.10">
    <property type="entry name" value="Transferase(Phosphotransferase) domain 1"/>
    <property type="match status" value="1"/>
</dbReference>
<evidence type="ECO:0000256" key="8">
    <source>
        <dbReference type="SAM" id="MobiDB-lite"/>
    </source>
</evidence>
<evidence type="ECO:0000256" key="3">
    <source>
        <dbReference type="ARBA" id="ARBA00022679"/>
    </source>
</evidence>
<dbReference type="Pfam" id="PF00069">
    <property type="entry name" value="Pkinase"/>
    <property type="match status" value="1"/>
</dbReference>
<dbReference type="GO" id="GO:0005524">
    <property type="term" value="F:ATP binding"/>
    <property type="evidence" value="ECO:0007669"/>
    <property type="project" value="UniProtKB-UniRule"/>
</dbReference>
<gene>
    <name evidence="11" type="ORF">FB561_0727</name>
</gene>
<feature type="transmembrane region" description="Helical" evidence="9">
    <location>
        <begin position="538"/>
        <end position="563"/>
    </location>
</feature>
<dbReference type="EMBL" id="VIVK01000001">
    <property type="protein sequence ID" value="TWD79663.1"/>
    <property type="molecule type" value="Genomic_DNA"/>
</dbReference>
<keyword evidence="3" id="KW-0808">Transferase</keyword>
<keyword evidence="4 7" id="KW-0547">Nucleotide-binding</keyword>
<evidence type="ECO:0000256" key="2">
    <source>
        <dbReference type="ARBA" id="ARBA00022527"/>
    </source>
</evidence>
<feature type="binding site" evidence="7">
    <location>
        <position position="41"/>
    </location>
    <ligand>
        <name>ATP</name>
        <dbReference type="ChEBI" id="CHEBI:30616"/>
    </ligand>
</feature>
<comment type="caution">
    <text evidence="11">The sequence shown here is derived from an EMBL/GenBank/DDBJ whole genome shotgun (WGS) entry which is preliminary data.</text>
</comment>
<evidence type="ECO:0000256" key="9">
    <source>
        <dbReference type="SAM" id="Phobius"/>
    </source>
</evidence>
<accession>A0A561BLE8</accession>
<dbReference type="SUPFAM" id="SSF56112">
    <property type="entry name" value="Protein kinase-like (PK-like)"/>
    <property type="match status" value="1"/>
</dbReference>
<dbReference type="RefSeq" id="WP_145802973.1">
    <property type="nucleotide sequence ID" value="NZ_VIVK01000001.1"/>
</dbReference>
<proteinExistence type="predicted"/>
<keyword evidence="9" id="KW-0472">Membrane</keyword>
<feature type="domain" description="Protein kinase" evidence="10">
    <location>
        <begin position="12"/>
        <end position="277"/>
    </location>
</feature>